<feature type="compositionally biased region" description="Basic and acidic residues" evidence="1">
    <location>
        <begin position="940"/>
        <end position="950"/>
    </location>
</feature>
<dbReference type="InterPro" id="IPR001611">
    <property type="entry name" value="Leu-rich_rpt"/>
</dbReference>
<dbReference type="InterPro" id="IPR025220">
    <property type="entry name" value="NFRKB_WH_1"/>
</dbReference>
<dbReference type="Gene3D" id="1.10.10.2430">
    <property type="entry name" value="NFRKB winged helix-like domain"/>
    <property type="match status" value="1"/>
</dbReference>
<proteinExistence type="predicted"/>
<dbReference type="PANTHER" id="PTHR13052:SF3">
    <property type="entry name" value="NUCLEAR FACTOR RELATED TO KAPPA-B-BINDING PROTEIN"/>
    <property type="match status" value="1"/>
</dbReference>
<dbReference type="Pfam" id="PF14465">
    <property type="entry name" value="WHD_1st_NFRKB"/>
    <property type="match status" value="1"/>
</dbReference>
<dbReference type="AlphaFoldDB" id="A0A6H5GC47"/>
<dbReference type="InterPro" id="IPR029071">
    <property type="entry name" value="Ubiquitin-like_domsf"/>
</dbReference>
<dbReference type="Proteomes" id="UP000479000">
    <property type="component" value="Unassembled WGS sequence"/>
</dbReference>
<dbReference type="OrthoDB" id="70874at2759"/>
<feature type="region of interest" description="Disordered" evidence="1">
    <location>
        <begin position="911"/>
        <end position="950"/>
    </location>
</feature>
<name>A0A6H5GC47_9HEMI</name>
<protein>
    <submittedName>
        <fullName evidence="4">Uncharacterized protein</fullName>
    </submittedName>
</protein>
<dbReference type="Gene3D" id="3.80.10.10">
    <property type="entry name" value="Ribonuclease Inhibitor"/>
    <property type="match status" value="2"/>
</dbReference>
<dbReference type="InterPro" id="IPR024867">
    <property type="entry name" value="NFRKB"/>
</dbReference>
<evidence type="ECO:0000313" key="5">
    <source>
        <dbReference type="Proteomes" id="UP000479000"/>
    </source>
</evidence>
<dbReference type="InterPro" id="IPR032675">
    <property type="entry name" value="LRR_dom_sf"/>
</dbReference>
<dbReference type="FunFam" id="3.80.10.10:FF:000846">
    <property type="entry name" value="Predicted protein"/>
    <property type="match status" value="1"/>
</dbReference>
<dbReference type="InterPro" id="IPR038106">
    <property type="entry name" value="NFRKB_winged_sf"/>
</dbReference>
<reference evidence="4 5" key="1">
    <citation type="submission" date="2020-02" db="EMBL/GenBank/DDBJ databases">
        <authorList>
            <person name="Ferguson B K."/>
        </authorList>
    </citation>
    <scope>NUCLEOTIDE SEQUENCE [LARGE SCALE GENOMIC DNA]</scope>
</reference>
<dbReference type="Pfam" id="PF25793">
    <property type="entry name" value="WHD_2nd_NFRKB"/>
    <property type="match status" value="1"/>
</dbReference>
<dbReference type="GO" id="GO:0002020">
    <property type="term" value="F:protease binding"/>
    <property type="evidence" value="ECO:0007669"/>
    <property type="project" value="TreeGrafter"/>
</dbReference>
<evidence type="ECO:0000259" key="3">
    <source>
        <dbReference type="Pfam" id="PF25793"/>
    </source>
</evidence>
<feature type="domain" description="Nuclear factor related to kappa-B-binding protein second winged helix" evidence="3">
    <location>
        <begin position="942"/>
        <end position="1078"/>
    </location>
</feature>
<dbReference type="PANTHER" id="PTHR13052">
    <property type="entry name" value="NFRKB-RELATED"/>
    <property type="match status" value="1"/>
</dbReference>
<evidence type="ECO:0000259" key="2">
    <source>
        <dbReference type="Pfam" id="PF14465"/>
    </source>
</evidence>
<dbReference type="InterPro" id="IPR057748">
    <property type="entry name" value="NFRKB_WH_2"/>
</dbReference>
<dbReference type="SUPFAM" id="SSF52058">
    <property type="entry name" value="L domain-like"/>
    <property type="match status" value="1"/>
</dbReference>
<gene>
    <name evidence="4" type="ORF">NTEN_LOCUS6684</name>
</gene>
<accession>A0A6H5GC47</accession>
<feature type="domain" description="Nuclear factor related to kappa-B-binding protein winged helix-like" evidence="2">
    <location>
        <begin position="788"/>
        <end position="888"/>
    </location>
</feature>
<dbReference type="GO" id="GO:0031011">
    <property type="term" value="C:Ino80 complex"/>
    <property type="evidence" value="ECO:0007669"/>
    <property type="project" value="InterPro"/>
</dbReference>
<evidence type="ECO:0000313" key="4">
    <source>
        <dbReference type="EMBL" id="CAB0000897.1"/>
    </source>
</evidence>
<keyword evidence="5" id="KW-1185">Reference proteome</keyword>
<sequence>MPSLLEGIEAKYGSDSDDYELDIPILYVTRSTAVPPVLVFNDFGIDSAGSEESLKTKCQNVQELDLAQNSLSQWTEVMTILRIMPRLKFANLNNNVSSWREISKLGQAFPNLESVILADCPITSLEVASPPSSLETSPRYMRCESECEGSSRSVESPHHWFRNLKFLNLNNTLLSSWEDIDRLACFPSLEHLRLHGLPLFTEHCQGFTKHERRQLLVARLPNIRTLNGGGEISHDDREDAERAFIRHYMDKPESDWPERYSDLVSLHGKLDPLVNVDLSPEKFVTVTVIHGNKSESQCLDVYKTVTELKQKLEPIVHIAVPKMRLFYADQDFKESHGPEEMIYPNKRLYIEKWPGGGKRGVPIRTQTNPRRLTIRTIRASRAKLKRPSFWAKRSTYLKPCATTQKSSKKCSAWRRGTTSPTNSASIWKLESAEVENVRSSEVGPRLEAKARRRSCERRKTETLPAVCQKKNENVQVGSERKGALLSGVGPPQRRSRRVDAELRRRTVSSVPKHIPTGKVTSFFSNKKIKLEPPEIPSKKITLEQPEMKKSRSDSTDSRKSKTDSVDSLIRKIKVERECPSPKRVKLEPIDLPIVTSSIKVEPITTTVTSKTSVGSMTPISSLAPSSVFGPILTPTSCVKPNTPSSLMPISSIPTSILPSTTSSAMSPITTVSSTPVASVGSMTSVSSLTPLLSSSLSTANAQTSTVFPSSTSTMFPTAASSLKTLPRIMTPTPRAIPPMPRNVTLATLSDLDGYDMMDLPVDIDETPHHEMEEIKPHPELTQDVHACFFSLIRDILLSTPHHRIEISELEKQVKAWASSPIGPLNPWYSPQLENQLSSAVLFLAGDPTDSLPEEYVPYMEWKSQEGAYQWIGAGRDSDHHLTLLCNLWLERGAERSTTSTVTTTVATTTSTVTTSSTGSQAIIMPELPPRGPAVRPTSPRKKELFRHQEKERYETPQKAFAYSYGGNDCTVGPVRSMQAGSNASKARGHTLLVEDRPKHITIFELVRDAVARCPNSQGTRADIVTLLKDSQYLLENAPEPVLSSAVSSALDRLHYEHDPIVKYDTKRKIWMYLHKGRSLEEHVQLLSIHPPVTVLQDVPITPMFADSCTSTGTNTLPVTSGNVPLVPSPLLIQAKPKTTLKTTTIGTATKKVMAEAVKNMLGKAKIGQNLAAAAVVAQQQLARMQVQNLPQKMSVATSPKKTAVEIANVASPSSAPSASVPVAISRPLAQEIAATVSTSLAKPQSPTIVVSLY</sequence>
<organism evidence="4 5">
    <name type="scientific">Nesidiocoris tenuis</name>
    <dbReference type="NCBI Taxonomy" id="355587"/>
    <lineage>
        <taxon>Eukaryota</taxon>
        <taxon>Metazoa</taxon>
        <taxon>Ecdysozoa</taxon>
        <taxon>Arthropoda</taxon>
        <taxon>Hexapoda</taxon>
        <taxon>Insecta</taxon>
        <taxon>Pterygota</taxon>
        <taxon>Neoptera</taxon>
        <taxon>Paraneoptera</taxon>
        <taxon>Hemiptera</taxon>
        <taxon>Heteroptera</taxon>
        <taxon>Panheteroptera</taxon>
        <taxon>Cimicomorpha</taxon>
        <taxon>Miridae</taxon>
        <taxon>Dicyphina</taxon>
        <taxon>Nesidiocoris</taxon>
    </lineage>
</organism>
<dbReference type="SUPFAM" id="SSF54236">
    <property type="entry name" value="Ubiquitin-like"/>
    <property type="match status" value="1"/>
</dbReference>
<feature type="region of interest" description="Disordered" evidence="1">
    <location>
        <begin position="481"/>
        <end position="506"/>
    </location>
</feature>
<feature type="region of interest" description="Disordered" evidence="1">
    <location>
        <begin position="533"/>
        <end position="565"/>
    </location>
</feature>
<dbReference type="PROSITE" id="PS51450">
    <property type="entry name" value="LRR"/>
    <property type="match status" value="1"/>
</dbReference>
<dbReference type="EMBL" id="CADCXU010010168">
    <property type="protein sequence ID" value="CAB0000897.1"/>
    <property type="molecule type" value="Genomic_DNA"/>
</dbReference>
<evidence type="ECO:0000256" key="1">
    <source>
        <dbReference type="SAM" id="MobiDB-lite"/>
    </source>
</evidence>